<dbReference type="GO" id="GO:0006782">
    <property type="term" value="P:protoporphyrinogen IX biosynthetic process"/>
    <property type="evidence" value="ECO:0007669"/>
    <property type="project" value="UniProtKB-UniPathway"/>
</dbReference>
<proteinExistence type="inferred from homology"/>
<evidence type="ECO:0000256" key="7">
    <source>
        <dbReference type="ARBA" id="ARBA00023244"/>
    </source>
</evidence>
<evidence type="ECO:0000256" key="1">
    <source>
        <dbReference type="ARBA" id="ARBA00005168"/>
    </source>
</evidence>
<dbReference type="SUPFAM" id="SSF102886">
    <property type="entry name" value="Coproporphyrinogen III oxidase"/>
    <property type="match status" value="1"/>
</dbReference>
<dbReference type="PANTHER" id="PTHR10755:SF0">
    <property type="entry name" value="OXYGEN-DEPENDENT COPROPORPHYRINOGEN-III OXIDASE, MITOCHONDRIAL"/>
    <property type="match status" value="1"/>
</dbReference>
<dbReference type="Pfam" id="PF01218">
    <property type="entry name" value="Coprogen_oxidas"/>
    <property type="match status" value="1"/>
</dbReference>
<dbReference type="AlphaFoldDB" id="A0A6A6PF64"/>
<evidence type="ECO:0000256" key="4">
    <source>
        <dbReference type="ARBA" id="ARBA00012869"/>
    </source>
</evidence>
<dbReference type="NCBIfam" id="NF003727">
    <property type="entry name" value="PRK05330.1"/>
    <property type="match status" value="1"/>
</dbReference>
<keyword evidence="6" id="KW-0350">Heme biosynthesis</keyword>
<dbReference type="GO" id="GO:0005737">
    <property type="term" value="C:cytoplasm"/>
    <property type="evidence" value="ECO:0007669"/>
    <property type="project" value="TreeGrafter"/>
</dbReference>
<evidence type="ECO:0000256" key="6">
    <source>
        <dbReference type="ARBA" id="ARBA00023133"/>
    </source>
</evidence>
<dbReference type="OrthoDB" id="15318at2759"/>
<dbReference type="EMBL" id="MU001670">
    <property type="protein sequence ID" value="KAF2462349.1"/>
    <property type="molecule type" value="Genomic_DNA"/>
</dbReference>
<evidence type="ECO:0000256" key="5">
    <source>
        <dbReference type="ARBA" id="ARBA00023002"/>
    </source>
</evidence>
<gene>
    <name evidence="8" type="ORF">BDY21DRAFT_383284</name>
</gene>
<dbReference type="InterPro" id="IPR036406">
    <property type="entry name" value="Coprogen_oxidase_aer_sf"/>
</dbReference>
<dbReference type="PIRSF" id="PIRSF000166">
    <property type="entry name" value="Coproporphyri_ox"/>
    <property type="match status" value="1"/>
</dbReference>
<comment type="pathway">
    <text evidence="1">Porphyrin-containing compound metabolism; protoporphyrin-IX biosynthesis; protoporphyrinogen-IX from coproporphyrinogen-III (O2 route): step 1/1.</text>
</comment>
<protein>
    <recommendedName>
        <fullName evidence="4">coproporphyrinogen oxidase</fullName>
        <ecNumber evidence="4">1.3.3.3</ecNumber>
    </recommendedName>
</protein>
<evidence type="ECO:0000313" key="8">
    <source>
        <dbReference type="EMBL" id="KAF2462349.1"/>
    </source>
</evidence>
<organism evidence="8 9">
    <name type="scientific">Lineolata rhizophorae</name>
    <dbReference type="NCBI Taxonomy" id="578093"/>
    <lineage>
        <taxon>Eukaryota</taxon>
        <taxon>Fungi</taxon>
        <taxon>Dikarya</taxon>
        <taxon>Ascomycota</taxon>
        <taxon>Pezizomycotina</taxon>
        <taxon>Dothideomycetes</taxon>
        <taxon>Dothideomycetes incertae sedis</taxon>
        <taxon>Lineolatales</taxon>
        <taxon>Lineolataceae</taxon>
        <taxon>Lineolata</taxon>
    </lineage>
</organism>
<dbReference type="Proteomes" id="UP000799766">
    <property type="component" value="Unassembled WGS sequence"/>
</dbReference>
<comment type="similarity">
    <text evidence="2">Belongs to the aerobic coproporphyrinogen-III oxidase family.</text>
</comment>
<comment type="subunit">
    <text evidence="3">Homodimer.</text>
</comment>
<evidence type="ECO:0000256" key="3">
    <source>
        <dbReference type="ARBA" id="ARBA00011738"/>
    </source>
</evidence>
<dbReference type="EC" id="1.3.3.3" evidence="4"/>
<dbReference type="Gene3D" id="3.40.1500.10">
    <property type="entry name" value="Coproporphyrinogen III oxidase, aerobic"/>
    <property type="match status" value="1"/>
</dbReference>
<name>A0A6A6PF64_9PEZI</name>
<dbReference type="FunFam" id="3.40.1500.10:FF:000002">
    <property type="entry name" value="oxygen-dependent coproporphyrinogen-III oxidase, mitochondrial"/>
    <property type="match status" value="1"/>
</dbReference>
<keyword evidence="7" id="KW-0627">Porphyrin biosynthesis</keyword>
<evidence type="ECO:0000256" key="2">
    <source>
        <dbReference type="ARBA" id="ARBA00010644"/>
    </source>
</evidence>
<dbReference type="InterPro" id="IPR001260">
    <property type="entry name" value="Coprogen_oxidase_aer"/>
</dbReference>
<keyword evidence="9" id="KW-1185">Reference proteome</keyword>
<dbReference type="UniPathway" id="UPA00251">
    <property type="reaction ID" value="UER00322"/>
</dbReference>
<dbReference type="PANTHER" id="PTHR10755">
    <property type="entry name" value="COPROPORPHYRINOGEN III OXIDASE, MITOCHONDRIAL"/>
    <property type="match status" value="1"/>
</dbReference>
<reference evidence="8" key="1">
    <citation type="journal article" date="2020" name="Stud. Mycol.">
        <title>101 Dothideomycetes genomes: a test case for predicting lifestyles and emergence of pathogens.</title>
        <authorList>
            <person name="Haridas S."/>
            <person name="Albert R."/>
            <person name="Binder M."/>
            <person name="Bloem J."/>
            <person name="Labutti K."/>
            <person name="Salamov A."/>
            <person name="Andreopoulos B."/>
            <person name="Baker S."/>
            <person name="Barry K."/>
            <person name="Bills G."/>
            <person name="Bluhm B."/>
            <person name="Cannon C."/>
            <person name="Castanera R."/>
            <person name="Culley D."/>
            <person name="Daum C."/>
            <person name="Ezra D."/>
            <person name="Gonzalez J."/>
            <person name="Henrissat B."/>
            <person name="Kuo A."/>
            <person name="Liang C."/>
            <person name="Lipzen A."/>
            <person name="Lutzoni F."/>
            <person name="Magnuson J."/>
            <person name="Mondo S."/>
            <person name="Nolan M."/>
            <person name="Ohm R."/>
            <person name="Pangilinan J."/>
            <person name="Park H.-J."/>
            <person name="Ramirez L."/>
            <person name="Alfaro M."/>
            <person name="Sun H."/>
            <person name="Tritt A."/>
            <person name="Yoshinaga Y."/>
            <person name="Zwiers L.-H."/>
            <person name="Turgeon B."/>
            <person name="Goodwin S."/>
            <person name="Spatafora J."/>
            <person name="Crous P."/>
            <person name="Grigoriev I."/>
        </authorList>
    </citation>
    <scope>NUCLEOTIDE SEQUENCE</scope>
    <source>
        <strain evidence="8">ATCC 16933</strain>
    </source>
</reference>
<evidence type="ECO:0000313" key="9">
    <source>
        <dbReference type="Proteomes" id="UP000799766"/>
    </source>
</evidence>
<keyword evidence="5" id="KW-0560">Oxidoreductase</keyword>
<sequence>MNWWQSGFAMGVPALAVGGLLGYEMLAQPPALLDGPTIAEQDNLAKRESGVTDNSSMRLRMEAFIKEHQQLIVQALEKVDGNKFKVDSWQRPAGGGGITCVLQDGSVFEKAGVNTSVVYGTLPRAAIAKMRADHKALDPDVDSLQFFAAGLSLVLHPKNPMAPTVHLNYRYFETAQPDGSPAAWWFGGGSDLTPSYLFDEDAIHFHRHLKEACDAHDKGYYPRFKRWCDDYFNNRHRGESRGVGGIFFDDLDSADKDREQLFAFVRDCLGTFLPSYLPIINRRKDMPFTEDEKLWQQLRRGRYVEFNLVHDRGTAFGLNTPGSRVESILMSLPLTARWQYMHEPAKGSREERLLSVLRQPKEWV</sequence>
<accession>A0A6A6PF64</accession>
<dbReference type="GO" id="GO:0004109">
    <property type="term" value="F:coproporphyrinogen oxidase activity"/>
    <property type="evidence" value="ECO:0007669"/>
    <property type="project" value="UniProtKB-EC"/>
</dbReference>
<dbReference type="PRINTS" id="PR00073">
    <property type="entry name" value="COPRGNOXDASE"/>
</dbReference>